<keyword evidence="4" id="KW-0175">Coiled coil</keyword>
<dbReference type="InterPro" id="IPR036805">
    <property type="entry name" value="Tscrpt_elong_fac_GreA/B_N_sf"/>
</dbReference>
<protein>
    <recommendedName>
        <fullName evidence="9">Transcription elongation factor GreA/GreB C-terminal domain-containing protein</fullName>
    </recommendedName>
</protein>
<dbReference type="SUPFAM" id="SSF54534">
    <property type="entry name" value="FKBP-like"/>
    <property type="match status" value="1"/>
</dbReference>
<dbReference type="Pfam" id="PF03449">
    <property type="entry name" value="GreA_GreB_N"/>
    <property type="match status" value="1"/>
</dbReference>
<dbReference type="GO" id="GO:0003677">
    <property type="term" value="F:DNA binding"/>
    <property type="evidence" value="ECO:0007669"/>
    <property type="project" value="InterPro"/>
</dbReference>
<dbReference type="InterPro" id="IPR018151">
    <property type="entry name" value="TF_GreA/GreB_CS"/>
</dbReference>
<dbReference type="PANTHER" id="PTHR30437">
    <property type="entry name" value="TRANSCRIPTION ELONGATION FACTOR GREA"/>
    <property type="match status" value="1"/>
</dbReference>
<organism evidence="7 8">
    <name type="scientific">Candidatus Nealsonbacteria bacterium RIFOXYB1_FULL_40_15</name>
    <dbReference type="NCBI Taxonomy" id="1801677"/>
    <lineage>
        <taxon>Bacteria</taxon>
        <taxon>Candidatus Nealsoniibacteriota</taxon>
    </lineage>
</organism>
<evidence type="ECO:0000259" key="5">
    <source>
        <dbReference type="Pfam" id="PF01272"/>
    </source>
</evidence>
<proteinExistence type="inferred from homology"/>
<dbReference type="Gene3D" id="1.10.287.180">
    <property type="entry name" value="Transcription elongation factor, GreA/GreB, N-terminal domain"/>
    <property type="match status" value="1"/>
</dbReference>
<dbReference type="PIRSF" id="PIRSF006092">
    <property type="entry name" value="GreA_GreB"/>
    <property type="match status" value="1"/>
</dbReference>
<feature type="coiled-coil region" evidence="4">
    <location>
        <begin position="14"/>
        <end position="75"/>
    </location>
</feature>
<dbReference type="SUPFAM" id="SSF46557">
    <property type="entry name" value="GreA transcript cleavage protein, N-terminal domain"/>
    <property type="match status" value="1"/>
</dbReference>
<dbReference type="Gene3D" id="3.10.50.30">
    <property type="entry name" value="Transcription elongation factor, GreA/GreB, C-terminal domain"/>
    <property type="match status" value="1"/>
</dbReference>
<reference evidence="7 8" key="1">
    <citation type="journal article" date="2016" name="Nat. Commun.">
        <title>Thousands of microbial genomes shed light on interconnected biogeochemical processes in an aquifer system.</title>
        <authorList>
            <person name="Anantharaman K."/>
            <person name="Brown C.T."/>
            <person name="Hug L.A."/>
            <person name="Sharon I."/>
            <person name="Castelle C.J."/>
            <person name="Probst A.J."/>
            <person name="Thomas B.C."/>
            <person name="Singh A."/>
            <person name="Wilkins M.J."/>
            <person name="Karaoz U."/>
            <person name="Brodie E.L."/>
            <person name="Williams K.H."/>
            <person name="Hubbard S.S."/>
            <person name="Banfield J.F."/>
        </authorList>
    </citation>
    <scope>NUCLEOTIDE SEQUENCE [LARGE SCALE GENOMIC DNA]</scope>
</reference>
<dbReference type="InterPro" id="IPR036953">
    <property type="entry name" value="GreA/GreB_C_sf"/>
</dbReference>
<sequence>METKKIFYLTSSGFNRIKKQYTFLRKKLVRAKEDIPPSFESDAVNSDYLFFLEELGILEKKIEELEQIIKNAKVIETPPEKRRNIVQLGAKVLLEGKKGIQKIWLVGTAETDPDKGKISDESPFGRALLGRRVGEIVLSPVAEGYRIRDIIY</sequence>
<gene>
    <name evidence="7" type="ORF">A2365_03085</name>
</gene>
<dbReference type="GO" id="GO:0070063">
    <property type="term" value="F:RNA polymerase binding"/>
    <property type="evidence" value="ECO:0007669"/>
    <property type="project" value="InterPro"/>
</dbReference>
<dbReference type="InterPro" id="IPR023459">
    <property type="entry name" value="Tscrpt_elong_fac_GreA/B_fam"/>
</dbReference>
<keyword evidence="2" id="KW-0805">Transcription regulation</keyword>
<dbReference type="PANTHER" id="PTHR30437:SF4">
    <property type="entry name" value="TRANSCRIPTION ELONGATION FACTOR GREA"/>
    <property type="match status" value="1"/>
</dbReference>
<evidence type="ECO:0000313" key="8">
    <source>
        <dbReference type="Proteomes" id="UP000177740"/>
    </source>
</evidence>
<name>A0A1G2ENQ5_9BACT</name>
<dbReference type="Pfam" id="PF01272">
    <property type="entry name" value="GreA_GreB"/>
    <property type="match status" value="1"/>
</dbReference>
<dbReference type="STRING" id="1801677.A2365_03085"/>
<comment type="similarity">
    <text evidence="1">Belongs to the GreA/GreB family.</text>
</comment>
<evidence type="ECO:0000256" key="3">
    <source>
        <dbReference type="ARBA" id="ARBA00023163"/>
    </source>
</evidence>
<accession>A0A1G2ENQ5</accession>
<dbReference type="GO" id="GO:0032784">
    <property type="term" value="P:regulation of DNA-templated transcription elongation"/>
    <property type="evidence" value="ECO:0007669"/>
    <property type="project" value="InterPro"/>
</dbReference>
<dbReference type="InterPro" id="IPR022691">
    <property type="entry name" value="Tscrpt_elong_fac_GreA/B_N"/>
</dbReference>
<evidence type="ECO:0008006" key="9">
    <source>
        <dbReference type="Google" id="ProtNLM"/>
    </source>
</evidence>
<dbReference type="GO" id="GO:0006354">
    <property type="term" value="P:DNA-templated transcription elongation"/>
    <property type="evidence" value="ECO:0007669"/>
    <property type="project" value="TreeGrafter"/>
</dbReference>
<evidence type="ECO:0000256" key="2">
    <source>
        <dbReference type="ARBA" id="ARBA00023015"/>
    </source>
</evidence>
<evidence type="ECO:0000256" key="4">
    <source>
        <dbReference type="SAM" id="Coils"/>
    </source>
</evidence>
<feature type="domain" description="Transcription elongation factor GreA/GreB N-terminal" evidence="6">
    <location>
        <begin position="8"/>
        <end position="74"/>
    </location>
</feature>
<evidence type="ECO:0000313" key="7">
    <source>
        <dbReference type="EMBL" id="OGZ27434.1"/>
    </source>
</evidence>
<dbReference type="PROSITE" id="PS00830">
    <property type="entry name" value="GREAB_2"/>
    <property type="match status" value="1"/>
</dbReference>
<evidence type="ECO:0000256" key="1">
    <source>
        <dbReference type="ARBA" id="ARBA00008213"/>
    </source>
</evidence>
<dbReference type="EMBL" id="MHMM01000006">
    <property type="protein sequence ID" value="OGZ27434.1"/>
    <property type="molecule type" value="Genomic_DNA"/>
</dbReference>
<comment type="caution">
    <text evidence="7">The sequence shown here is derived from an EMBL/GenBank/DDBJ whole genome shotgun (WGS) entry which is preliminary data.</text>
</comment>
<evidence type="ECO:0000259" key="6">
    <source>
        <dbReference type="Pfam" id="PF03449"/>
    </source>
</evidence>
<feature type="domain" description="Transcription elongation factor GreA/GreB C-terminal" evidence="5">
    <location>
        <begin position="84"/>
        <end position="145"/>
    </location>
</feature>
<keyword evidence="3" id="KW-0804">Transcription</keyword>
<dbReference type="InterPro" id="IPR001437">
    <property type="entry name" value="Tscrpt_elong_fac_GreA/B_C"/>
</dbReference>
<dbReference type="AlphaFoldDB" id="A0A1G2ENQ5"/>
<dbReference type="Proteomes" id="UP000177740">
    <property type="component" value="Unassembled WGS sequence"/>
</dbReference>